<dbReference type="EMBL" id="AVOT02008485">
    <property type="protein sequence ID" value="MBW0486124.1"/>
    <property type="molecule type" value="Genomic_DNA"/>
</dbReference>
<gene>
    <name evidence="1" type="ORF">O181_025839</name>
</gene>
<dbReference type="Proteomes" id="UP000765509">
    <property type="component" value="Unassembled WGS sequence"/>
</dbReference>
<accession>A0A9Q3CLD8</accession>
<dbReference type="AlphaFoldDB" id="A0A9Q3CLD8"/>
<name>A0A9Q3CLD8_9BASI</name>
<dbReference type="OrthoDB" id="2506685at2759"/>
<evidence type="ECO:0000313" key="2">
    <source>
        <dbReference type="Proteomes" id="UP000765509"/>
    </source>
</evidence>
<evidence type="ECO:0000313" key="1">
    <source>
        <dbReference type="EMBL" id="MBW0486124.1"/>
    </source>
</evidence>
<reference evidence="1" key="1">
    <citation type="submission" date="2021-03" db="EMBL/GenBank/DDBJ databases">
        <title>Draft genome sequence of rust myrtle Austropuccinia psidii MF-1, a brazilian biotype.</title>
        <authorList>
            <person name="Quecine M.C."/>
            <person name="Pachon D.M.R."/>
            <person name="Bonatelli M.L."/>
            <person name="Correr F.H."/>
            <person name="Franceschini L.M."/>
            <person name="Leite T.F."/>
            <person name="Margarido G.R.A."/>
            <person name="Almeida C.A."/>
            <person name="Ferrarezi J.A."/>
            <person name="Labate C.A."/>
        </authorList>
    </citation>
    <scope>NUCLEOTIDE SEQUENCE</scope>
    <source>
        <strain evidence="1">MF-1</strain>
    </source>
</reference>
<protein>
    <submittedName>
        <fullName evidence="1">Uncharacterized protein</fullName>
    </submittedName>
</protein>
<proteinExistence type="predicted"/>
<keyword evidence="2" id="KW-1185">Reference proteome</keyword>
<sequence length="119" mass="14007">MVQALDGGYIIPRFQILNLYIEQYLEAKVLIKQKELSQANSQEKKDRFEEEIWEEILKQMKDLIQKIQNPQPKENQLKDTGKESVKDILNQLKILSEVVEYQKKTQASNNQNEKVTQNS</sequence>
<comment type="caution">
    <text evidence="1">The sequence shown here is derived from an EMBL/GenBank/DDBJ whole genome shotgun (WGS) entry which is preliminary data.</text>
</comment>
<organism evidence="1 2">
    <name type="scientific">Austropuccinia psidii MF-1</name>
    <dbReference type="NCBI Taxonomy" id="1389203"/>
    <lineage>
        <taxon>Eukaryota</taxon>
        <taxon>Fungi</taxon>
        <taxon>Dikarya</taxon>
        <taxon>Basidiomycota</taxon>
        <taxon>Pucciniomycotina</taxon>
        <taxon>Pucciniomycetes</taxon>
        <taxon>Pucciniales</taxon>
        <taxon>Sphaerophragmiaceae</taxon>
        <taxon>Austropuccinia</taxon>
    </lineage>
</organism>